<dbReference type="SUPFAM" id="SSF53474">
    <property type="entry name" value="alpha/beta-Hydrolases"/>
    <property type="match status" value="1"/>
</dbReference>
<dbReference type="GO" id="GO:0016787">
    <property type="term" value="F:hydrolase activity"/>
    <property type="evidence" value="ECO:0007669"/>
    <property type="project" value="UniProtKB-KW"/>
</dbReference>
<dbReference type="PANTHER" id="PTHR11559">
    <property type="entry name" value="CARBOXYLESTERASE"/>
    <property type="match status" value="1"/>
</dbReference>
<dbReference type="RefSeq" id="XP_064662751.1">
    <property type="nucleotide sequence ID" value="XM_064798424.1"/>
</dbReference>
<evidence type="ECO:0000259" key="4">
    <source>
        <dbReference type="Pfam" id="PF00135"/>
    </source>
</evidence>
<accession>A0AAV9PP46</accession>
<dbReference type="InterPro" id="IPR050309">
    <property type="entry name" value="Type-B_Carboxylest/Lipase"/>
</dbReference>
<evidence type="ECO:0000313" key="5">
    <source>
        <dbReference type="EMBL" id="KAK5174082.1"/>
    </source>
</evidence>
<dbReference type="Gene3D" id="3.40.50.1820">
    <property type="entry name" value="alpha/beta hydrolase"/>
    <property type="match status" value="1"/>
</dbReference>
<reference evidence="5 6" key="1">
    <citation type="submission" date="2023-08" db="EMBL/GenBank/DDBJ databases">
        <title>Black Yeasts Isolated from many extreme environments.</title>
        <authorList>
            <person name="Coleine C."/>
            <person name="Stajich J.E."/>
            <person name="Selbmann L."/>
        </authorList>
    </citation>
    <scope>NUCLEOTIDE SEQUENCE [LARGE SCALE GENOMIC DNA]</scope>
    <source>
        <strain evidence="5 6">CCFEE 5935</strain>
    </source>
</reference>
<evidence type="ECO:0000256" key="3">
    <source>
        <dbReference type="RuleBase" id="RU361235"/>
    </source>
</evidence>
<evidence type="ECO:0000313" key="6">
    <source>
        <dbReference type="Proteomes" id="UP001337655"/>
    </source>
</evidence>
<comment type="caution">
    <text evidence="5">The sequence shown here is derived from an EMBL/GenBank/DDBJ whole genome shotgun (WGS) entry which is preliminary data.</text>
</comment>
<dbReference type="Proteomes" id="UP001337655">
    <property type="component" value="Unassembled WGS sequence"/>
</dbReference>
<dbReference type="InterPro" id="IPR019826">
    <property type="entry name" value="Carboxylesterase_B_AS"/>
</dbReference>
<keyword evidence="2 3" id="KW-0378">Hydrolase</keyword>
<sequence>MANTTTISHPAIGNVTASTAKDGVVQVLGVQYATLKDRFSPPVLKEYSSSQNVDGTKLGPQVLSIAPNADPEFGLIQQSLDYDRSAFTQSDTEGLCLNVTIPAGSNGSVDENANLPVFVFIHGGGLNVGSGMYPQYDMARFVQLSLQEGKPCVAVSLNYRLGAPGFLTSSDMRAAGYKPNNGLRDQRTALLWLHKHLPGFGGDVSNITLMGQSAGGLSVNYHLFSKEPLFKRTIAVGGTMLLMPPIPAAEADENFASTIKSLGLAGDTAVKHLLEMDGQELTGKMMQAGAKCVPVLDDDICPTEFNFASIENDKTPIPGHEWCEAALLGDCQFDGNIQFLRLVHRKKGIASAFCSSLTSSLSSHPGLSDRLLSAYDLHPDLDDDEAFIKVLEVANDLNFYVPTLSLSQNLAKHMKTYMYRFNEPNPWEGQWKGHASHILDLAFLLQNFNEYLGEEQKGTAVRFAKDVVAFLHRESPWEGSGKAKVLGPQGKMEVVEDVPGQVGRRSIMLDLGKDVGLDVLDDAFNGFMHAPPAV</sequence>
<dbReference type="EMBL" id="JAVRRT010000002">
    <property type="protein sequence ID" value="KAK5174082.1"/>
    <property type="molecule type" value="Genomic_DNA"/>
</dbReference>
<keyword evidence="6" id="KW-1185">Reference proteome</keyword>
<dbReference type="InterPro" id="IPR029058">
    <property type="entry name" value="AB_hydrolase_fold"/>
</dbReference>
<proteinExistence type="inferred from homology"/>
<comment type="similarity">
    <text evidence="1 3">Belongs to the type-B carboxylesterase/lipase family.</text>
</comment>
<dbReference type="EC" id="3.1.1.-" evidence="3"/>
<feature type="domain" description="Carboxylesterase type B" evidence="4">
    <location>
        <begin position="13"/>
        <end position="449"/>
    </location>
</feature>
<evidence type="ECO:0000256" key="2">
    <source>
        <dbReference type="ARBA" id="ARBA00022801"/>
    </source>
</evidence>
<dbReference type="InterPro" id="IPR002018">
    <property type="entry name" value="CarbesteraseB"/>
</dbReference>
<dbReference type="Pfam" id="PF00135">
    <property type="entry name" value="COesterase"/>
    <property type="match status" value="1"/>
</dbReference>
<dbReference type="GeneID" id="89922510"/>
<organism evidence="5 6">
    <name type="scientific">Saxophila tyrrhenica</name>
    <dbReference type="NCBI Taxonomy" id="1690608"/>
    <lineage>
        <taxon>Eukaryota</taxon>
        <taxon>Fungi</taxon>
        <taxon>Dikarya</taxon>
        <taxon>Ascomycota</taxon>
        <taxon>Pezizomycotina</taxon>
        <taxon>Dothideomycetes</taxon>
        <taxon>Dothideomycetidae</taxon>
        <taxon>Mycosphaerellales</taxon>
        <taxon>Extremaceae</taxon>
        <taxon>Saxophila</taxon>
    </lineage>
</organism>
<gene>
    <name evidence="5" type="ORF">LTR77_001162</name>
</gene>
<name>A0AAV9PP46_9PEZI</name>
<evidence type="ECO:0000256" key="1">
    <source>
        <dbReference type="ARBA" id="ARBA00005964"/>
    </source>
</evidence>
<dbReference type="PROSITE" id="PS00122">
    <property type="entry name" value="CARBOXYLESTERASE_B_1"/>
    <property type="match status" value="1"/>
</dbReference>
<dbReference type="AlphaFoldDB" id="A0AAV9PP46"/>
<protein>
    <recommendedName>
        <fullName evidence="3">Carboxylic ester hydrolase</fullName>
        <ecNumber evidence="3">3.1.1.-</ecNumber>
    </recommendedName>
</protein>